<comment type="caution">
    <text evidence="5">The sequence shown here is derived from an EMBL/GenBank/DDBJ whole genome shotgun (WGS) entry which is preliminary data.</text>
</comment>
<keyword evidence="5" id="KW-0645">Protease</keyword>
<dbReference type="GO" id="GO:0004180">
    <property type="term" value="F:carboxypeptidase activity"/>
    <property type="evidence" value="ECO:0007669"/>
    <property type="project" value="UniProtKB-KW"/>
</dbReference>
<dbReference type="AlphaFoldDB" id="A0A4R8RM33"/>
<evidence type="ECO:0000259" key="4">
    <source>
        <dbReference type="Pfam" id="PF04389"/>
    </source>
</evidence>
<keyword evidence="5" id="KW-0121">Carboxypeptidase</keyword>
<dbReference type="InterPro" id="IPR007484">
    <property type="entry name" value="Peptidase_M28"/>
</dbReference>
<organism evidence="5 6">
    <name type="scientific">Colletotrichum trifolii</name>
    <dbReference type="NCBI Taxonomy" id="5466"/>
    <lineage>
        <taxon>Eukaryota</taxon>
        <taxon>Fungi</taxon>
        <taxon>Dikarya</taxon>
        <taxon>Ascomycota</taxon>
        <taxon>Pezizomycotina</taxon>
        <taxon>Sordariomycetes</taxon>
        <taxon>Hypocreomycetidae</taxon>
        <taxon>Glomerellales</taxon>
        <taxon>Glomerellaceae</taxon>
        <taxon>Colletotrichum</taxon>
        <taxon>Colletotrichum orbiculare species complex</taxon>
    </lineage>
</organism>
<dbReference type="PANTHER" id="PTHR10404">
    <property type="entry name" value="N-ACETYLATED-ALPHA-LINKED ACIDIC DIPEPTIDASE"/>
    <property type="match status" value="1"/>
</dbReference>
<dbReference type="CDD" id="cd08022">
    <property type="entry name" value="M28_PSMA_like"/>
    <property type="match status" value="1"/>
</dbReference>
<comment type="similarity">
    <text evidence="1">Belongs to the peptidase M28 family. M28B subfamily.</text>
</comment>
<evidence type="ECO:0000256" key="1">
    <source>
        <dbReference type="ARBA" id="ARBA00005634"/>
    </source>
</evidence>
<dbReference type="InterPro" id="IPR007365">
    <property type="entry name" value="TFR-like_dimer_dom"/>
</dbReference>
<name>A0A4R8RM33_COLTR</name>
<sequence>MAGTQIASYKTDGLALPEPIGAGDCPQPSMRLQLSHTLAFAALAALASACQKDLLVTRSHTHRKPVAKRADDQWPPVLSEQETIIVNAFDNVTMDEWSDYYGHQVKLAGLGREAAEWTAEQWTKNGFDAHLNEYHVYLSYPVHASLQITYSNGTTEDVRLDEDVLDEDDVTGRQDNQPTFHGYSASGNVTAEYVYVGRGSRADFDRLLELGVELEGKIALARYGGILRGLKVKNAQDHGMVGAVIFSDPADDGNQTVAKGYEAYPNGPARNPSAVQKGTVLFLPLGTGDPTTPGYPSHEGVDRADISHVTPRIPSIPISYASAEPLLRALDGFGLSADQVNRTIWAGALEAEYRTGPAPGVTLHLDNLSEGKITPVWNVIGHINGTNPDETIVIGNHRDTWMIGGNGDPNSGSAVLVELTKVFKNLLERGWKPKRNIVLASWDAEEYGMIGSTEWVEDHVDWLTETAVAYLNIDVAVSGPRPNLATTPELHTIATDMFKKVIHPNFGGYNISLYDAWEEASGGLVEALGGGSDYTSFLHKGISSLDIGSSGGPGDPIWHYHSNYDTYHWMANFGDPGFHVHAAIGQYLALLAFHLADDEVLPLDLPNYAAELGSYLEDLEKYVESEGAELDLSELSDAIAVFAARAAEVKELERLAVATDNADLVTVVNHKYRDFQRGFVSQGGLPDREFYKHVVTAPGLDTGYAAVLFPGIAEGVQYGDGNLTTAEEWVSKTARGILRAADIIKT</sequence>
<dbReference type="InterPro" id="IPR039373">
    <property type="entry name" value="Peptidase_M28B"/>
</dbReference>
<dbReference type="EMBL" id="RYZW01000015">
    <property type="protein sequence ID" value="TDZ67871.1"/>
    <property type="molecule type" value="Genomic_DNA"/>
</dbReference>
<dbReference type="Pfam" id="PF04389">
    <property type="entry name" value="Peptidase_M28"/>
    <property type="match status" value="1"/>
</dbReference>
<keyword evidence="5" id="KW-0378">Hydrolase</keyword>
<dbReference type="InterPro" id="IPR003137">
    <property type="entry name" value="PA_domain"/>
</dbReference>
<protein>
    <submittedName>
        <fullName evidence="5">Putative glutamate carboxypeptidase</fullName>
    </submittedName>
</protein>
<proteinExistence type="inferred from homology"/>
<dbReference type="InterPro" id="IPR046450">
    <property type="entry name" value="PA_dom_sf"/>
</dbReference>
<dbReference type="SUPFAM" id="SSF53187">
    <property type="entry name" value="Zn-dependent exopeptidases"/>
    <property type="match status" value="1"/>
</dbReference>
<dbReference type="PANTHER" id="PTHR10404:SF46">
    <property type="entry name" value="VACUOLAR PROTEIN SORTING-ASSOCIATED PROTEIN 70"/>
    <property type="match status" value="1"/>
</dbReference>
<dbReference type="FunFam" id="3.50.30.30:FF:000008">
    <property type="entry name" value="Glutamate carboxypeptidase 2"/>
    <property type="match status" value="1"/>
</dbReference>
<dbReference type="Pfam" id="PF04253">
    <property type="entry name" value="TFR_dimer"/>
    <property type="match status" value="1"/>
</dbReference>
<dbReference type="Gene3D" id="3.50.30.30">
    <property type="match status" value="1"/>
</dbReference>
<dbReference type="FunFam" id="3.40.630.10:FF:000101">
    <property type="entry name" value="N-acetylated alpha-linked acidic dipeptidase like 1"/>
    <property type="match status" value="1"/>
</dbReference>
<evidence type="ECO:0000259" key="3">
    <source>
        <dbReference type="Pfam" id="PF04253"/>
    </source>
</evidence>
<dbReference type="Gene3D" id="1.20.930.40">
    <property type="entry name" value="Transferrin receptor-like, dimerisation domain"/>
    <property type="match status" value="1"/>
</dbReference>
<dbReference type="SUPFAM" id="SSF52025">
    <property type="entry name" value="PA domain"/>
    <property type="match status" value="1"/>
</dbReference>
<reference evidence="5 6" key="1">
    <citation type="submission" date="2018-12" db="EMBL/GenBank/DDBJ databases">
        <title>Genome sequence and assembly of Colletotrichum trifolii.</title>
        <authorList>
            <person name="Gan P."/>
            <person name="Shirasu K."/>
        </authorList>
    </citation>
    <scope>NUCLEOTIDE SEQUENCE [LARGE SCALE GENOMIC DNA]</scope>
    <source>
        <strain evidence="5 6">543-2</strain>
    </source>
</reference>
<feature type="domain" description="Peptidase M28" evidence="4">
    <location>
        <begin position="378"/>
        <end position="568"/>
    </location>
</feature>
<evidence type="ECO:0000259" key="2">
    <source>
        <dbReference type="Pfam" id="PF02225"/>
    </source>
</evidence>
<keyword evidence="6" id="KW-1185">Reference proteome</keyword>
<gene>
    <name evidence="5" type="ORF">CTRI78_v002670</name>
</gene>
<dbReference type="CDD" id="cd02121">
    <property type="entry name" value="PA_GCPII_like"/>
    <property type="match status" value="1"/>
</dbReference>
<feature type="domain" description="PA" evidence="2">
    <location>
        <begin position="189"/>
        <end position="266"/>
    </location>
</feature>
<dbReference type="Gene3D" id="3.40.630.10">
    <property type="entry name" value="Zn peptidases"/>
    <property type="match status" value="1"/>
</dbReference>
<dbReference type="SUPFAM" id="SSF47672">
    <property type="entry name" value="Transferrin receptor-like dimerisation domain"/>
    <property type="match status" value="1"/>
</dbReference>
<dbReference type="STRING" id="5466.A0A4R8RM33"/>
<evidence type="ECO:0000313" key="5">
    <source>
        <dbReference type="EMBL" id="TDZ67871.1"/>
    </source>
</evidence>
<dbReference type="InterPro" id="IPR036757">
    <property type="entry name" value="TFR-like_dimer_dom_sf"/>
</dbReference>
<accession>A0A4R8RM33</accession>
<dbReference type="Pfam" id="PF02225">
    <property type="entry name" value="PA"/>
    <property type="match status" value="1"/>
</dbReference>
<dbReference type="Proteomes" id="UP000295703">
    <property type="component" value="Unassembled WGS sequence"/>
</dbReference>
<feature type="domain" description="Transferrin receptor-like dimerisation" evidence="3">
    <location>
        <begin position="630"/>
        <end position="744"/>
    </location>
</feature>
<evidence type="ECO:0000313" key="6">
    <source>
        <dbReference type="Proteomes" id="UP000295703"/>
    </source>
</evidence>